<protein>
    <recommendedName>
        <fullName evidence="5">Retrotransposon gag domain-containing protein</fullName>
    </recommendedName>
</protein>
<dbReference type="InterPro" id="IPR023578">
    <property type="entry name" value="Ras_GEF_dom_sf"/>
</dbReference>
<organism evidence="3 4">
    <name type="scientific">Microctonus aethiopoides</name>
    <dbReference type="NCBI Taxonomy" id="144406"/>
    <lineage>
        <taxon>Eukaryota</taxon>
        <taxon>Metazoa</taxon>
        <taxon>Ecdysozoa</taxon>
        <taxon>Arthropoda</taxon>
        <taxon>Hexapoda</taxon>
        <taxon>Insecta</taxon>
        <taxon>Pterygota</taxon>
        <taxon>Neoptera</taxon>
        <taxon>Endopterygota</taxon>
        <taxon>Hymenoptera</taxon>
        <taxon>Apocrita</taxon>
        <taxon>Ichneumonoidea</taxon>
        <taxon>Braconidae</taxon>
        <taxon>Euphorinae</taxon>
        <taxon>Microctonus</taxon>
    </lineage>
</organism>
<accession>A0AA39KJL1</accession>
<dbReference type="GO" id="GO:0005085">
    <property type="term" value="F:guanyl-nucleotide exchange factor activity"/>
    <property type="evidence" value="ECO:0007669"/>
    <property type="project" value="InterPro"/>
</dbReference>
<dbReference type="InterPro" id="IPR021109">
    <property type="entry name" value="Peptidase_aspartic_dom_sf"/>
</dbReference>
<comment type="caution">
    <text evidence="3">The sequence shown here is derived from an EMBL/GenBank/DDBJ whole genome shotgun (WGS) entry which is preliminary data.</text>
</comment>
<evidence type="ECO:0008006" key="5">
    <source>
        <dbReference type="Google" id="ProtNLM"/>
    </source>
</evidence>
<dbReference type="PROSITE" id="PS00141">
    <property type="entry name" value="ASP_PROTEASE"/>
    <property type="match status" value="1"/>
</dbReference>
<reference evidence="3" key="2">
    <citation type="submission" date="2023-03" db="EMBL/GenBank/DDBJ databases">
        <authorList>
            <person name="Inwood S.N."/>
            <person name="Skelly J.G."/>
            <person name="Guhlin J."/>
            <person name="Harrop T.W.R."/>
            <person name="Goldson S.G."/>
            <person name="Dearden P.K."/>
        </authorList>
    </citation>
    <scope>NUCLEOTIDE SEQUENCE</scope>
    <source>
        <strain evidence="3">Irish</strain>
        <tissue evidence="3">Whole body</tissue>
    </source>
</reference>
<keyword evidence="4" id="KW-1185">Reference proteome</keyword>
<dbReference type="EMBL" id="JAQQBS010001422">
    <property type="protein sequence ID" value="KAK0163915.1"/>
    <property type="molecule type" value="Genomic_DNA"/>
</dbReference>
<feature type="coiled-coil region" evidence="1">
    <location>
        <begin position="102"/>
        <end position="141"/>
    </location>
</feature>
<reference evidence="3" key="1">
    <citation type="journal article" date="2023" name="bioRxiv">
        <title>Scaffold-level genome assemblies of two parasitoid biocontrol wasps reveal the parthenogenesis mechanism and an associated novel virus.</title>
        <authorList>
            <person name="Inwood S."/>
            <person name="Skelly J."/>
            <person name="Guhlin J."/>
            <person name="Harrop T."/>
            <person name="Goldson S."/>
            <person name="Dearden P."/>
        </authorList>
    </citation>
    <scope>NUCLEOTIDE SEQUENCE</scope>
    <source>
        <strain evidence="3">Irish</strain>
        <tissue evidence="3">Whole body</tissue>
    </source>
</reference>
<dbReference type="Gene3D" id="2.40.70.10">
    <property type="entry name" value="Acid Proteases"/>
    <property type="match status" value="1"/>
</dbReference>
<dbReference type="Proteomes" id="UP001168990">
    <property type="component" value="Unassembled WGS sequence"/>
</dbReference>
<dbReference type="InterPro" id="IPR036964">
    <property type="entry name" value="RASGEF_cat_dom_sf"/>
</dbReference>
<dbReference type="Gene3D" id="1.10.840.10">
    <property type="entry name" value="Ras guanine-nucleotide exchange factors catalytic domain"/>
    <property type="match status" value="1"/>
</dbReference>
<evidence type="ECO:0000256" key="2">
    <source>
        <dbReference type="SAM" id="MobiDB-lite"/>
    </source>
</evidence>
<name>A0AA39KJL1_9HYME</name>
<dbReference type="GO" id="GO:0006508">
    <property type="term" value="P:proteolysis"/>
    <property type="evidence" value="ECO:0007669"/>
    <property type="project" value="InterPro"/>
</dbReference>
<proteinExistence type="predicted"/>
<dbReference type="SUPFAM" id="SSF48366">
    <property type="entry name" value="Ras GEF"/>
    <property type="match status" value="1"/>
</dbReference>
<evidence type="ECO:0000313" key="4">
    <source>
        <dbReference type="Proteomes" id="UP001168990"/>
    </source>
</evidence>
<dbReference type="GO" id="GO:0007264">
    <property type="term" value="P:small GTPase-mediated signal transduction"/>
    <property type="evidence" value="ECO:0007669"/>
    <property type="project" value="InterPro"/>
</dbReference>
<feature type="region of interest" description="Disordered" evidence="2">
    <location>
        <begin position="446"/>
        <end position="492"/>
    </location>
</feature>
<feature type="compositionally biased region" description="Acidic residues" evidence="2">
    <location>
        <begin position="475"/>
        <end position="488"/>
    </location>
</feature>
<keyword evidence="1" id="KW-0175">Coiled coil</keyword>
<dbReference type="AlphaFoldDB" id="A0AA39KJL1"/>
<evidence type="ECO:0000313" key="3">
    <source>
        <dbReference type="EMBL" id="KAK0163915.1"/>
    </source>
</evidence>
<dbReference type="InterPro" id="IPR001969">
    <property type="entry name" value="Aspartic_peptidase_AS"/>
</dbReference>
<evidence type="ECO:0000256" key="1">
    <source>
        <dbReference type="SAM" id="Coils"/>
    </source>
</evidence>
<sequence length="750" mass="87700">MEIIAGLKSPKLKPFWQSVNEPLPVLEYLSSALLSSEYERALSRALAMPECPVVPFFGAFLRELREVLTSITKKPKSNSEVSMGGPNETLNFFFFYYNENTVQELANRREENIRKRAEEEKQKLEEEIRREKDIRRRRETELLNNTYMEITTPENPNRQKTLSNQDTKERNLELRELNDIKNKETEEMLRRVSKELEEIKIHMHINSTPKNNNKEKELRDHDHIQPPLDLPRTYQRQQQQGLQREELLHEDNPTTTYPTPNIVYNQIPPNERYQPKAQQIKAWGIIFPDGKLDAEDFIRKVDNKFLAENIHKNVALGIVREMLTGYVLDWFDNSRRKWRDWDQFKEIFQDTFSIYQDDTDRQRAIYEQTRRQNETYVQFAIRIQSAYEKIRNPPIERSQVSHVIKTFPMEVGSYLSPEAKYTWNQLIKELNIVDQKRENKTYLRYSNEKTTARGKPSIKQAKIENSDSENSTMNEENELDNNSEEEEENLKIQLIKPNNKMKNKPYKKSNEEKNKFITKRDLETMVKAIQAGTATDISPTPVDPTVTALNTLSLTMKEMLQCIKELKTSNSLPTTNPNNNFICYRCNQQVPDDQETDEELEYEYQQDDSDSSFNNFVNVNKATIHAESNDDNQKTIAHDQQRLTTIQQSSPRDVTTLYASVKIQNLHINGLIDTGATISLINVHLYDQLKAMPDIVKPRVSTLHYVTLADGSKGKVLVHVEIERYFDGQSIYQSIRAFCVSKAAASQHRR</sequence>
<gene>
    <name evidence="3" type="ORF">PV328_002600</name>
</gene>
<dbReference type="GO" id="GO:0004190">
    <property type="term" value="F:aspartic-type endopeptidase activity"/>
    <property type="evidence" value="ECO:0007669"/>
    <property type="project" value="InterPro"/>
</dbReference>